<keyword evidence="2" id="KW-1185">Reference proteome</keyword>
<organism evidence="1 2">
    <name type="scientific">Riccia fluitans</name>
    <dbReference type="NCBI Taxonomy" id="41844"/>
    <lineage>
        <taxon>Eukaryota</taxon>
        <taxon>Viridiplantae</taxon>
        <taxon>Streptophyta</taxon>
        <taxon>Embryophyta</taxon>
        <taxon>Marchantiophyta</taxon>
        <taxon>Marchantiopsida</taxon>
        <taxon>Marchantiidae</taxon>
        <taxon>Marchantiales</taxon>
        <taxon>Ricciaceae</taxon>
        <taxon>Riccia</taxon>
    </lineage>
</organism>
<sequence length="83" mass="9725">MMFTTTPGSLRFKFPVDFGNFCFILILFYHLRVPPRSVFGSFRSRQGSHLQSPELGCRMQALRVFDWRSVEFLRGCSRGIQLF</sequence>
<protein>
    <submittedName>
        <fullName evidence="1">Uncharacterized protein</fullName>
    </submittedName>
</protein>
<accession>A0ABD1YN33</accession>
<dbReference type="AlphaFoldDB" id="A0ABD1YN33"/>
<dbReference type="EMBL" id="JBHFFA010000004">
    <property type="protein sequence ID" value="KAL2632003.1"/>
    <property type="molecule type" value="Genomic_DNA"/>
</dbReference>
<comment type="caution">
    <text evidence="1">The sequence shown here is derived from an EMBL/GenBank/DDBJ whole genome shotgun (WGS) entry which is preliminary data.</text>
</comment>
<reference evidence="1 2" key="1">
    <citation type="submission" date="2024-09" db="EMBL/GenBank/DDBJ databases">
        <title>Chromosome-scale assembly of Riccia fluitans.</title>
        <authorList>
            <person name="Paukszto L."/>
            <person name="Sawicki J."/>
            <person name="Karawczyk K."/>
            <person name="Piernik-Szablinska J."/>
            <person name="Szczecinska M."/>
            <person name="Mazdziarz M."/>
        </authorList>
    </citation>
    <scope>NUCLEOTIDE SEQUENCE [LARGE SCALE GENOMIC DNA]</scope>
    <source>
        <strain evidence="1">Rf_01</strain>
        <tissue evidence="1">Aerial parts of the thallus</tissue>
    </source>
</reference>
<dbReference type="Proteomes" id="UP001605036">
    <property type="component" value="Unassembled WGS sequence"/>
</dbReference>
<evidence type="ECO:0000313" key="2">
    <source>
        <dbReference type="Proteomes" id="UP001605036"/>
    </source>
</evidence>
<proteinExistence type="predicted"/>
<evidence type="ECO:0000313" key="1">
    <source>
        <dbReference type="EMBL" id="KAL2632003.1"/>
    </source>
</evidence>
<name>A0ABD1YN33_9MARC</name>
<gene>
    <name evidence="1" type="ORF">R1flu_016689</name>
</gene>